<dbReference type="GO" id="GO:0016763">
    <property type="term" value="F:pentosyltransferase activity"/>
    <property type="evidence" value="ECO:0007669"/>
    <property type="project" value="InterPro"/>
</dbReference>
<sequence length="263" mass="29715">MAAPIIPDPDDPSHYQWESGPDAVAPVRASASLGRRVLRWAGKIALAGLLCSVGSVALLRFIDPPMWSWRIERALFPPAKITQVRHDWVDLESISKELQLAVIAAEDQRFAEHNGFDMDAINAALKHNQHSERVRGASTLSQQTAKNLFMWSDRSFLRKGLEAWFTLLMELGWDKARILEVYLNIVEFGPGIYGAEAAARTYFGKPASRLTRYESSLLAAALPNPWRYRVKPPSPYVQKRSVWIRRQMGQLGQITLNRVHQAD</sequence>
<dbReference type="InterPro" id="IPR023346">
    <property type="entry name" value="Lysozyme-like_dom_sf"/>
</dbReference>
<evidence type="ECO:0000256" key="2">
    <source>
        <dbReference type="ARBA" id="ARBA00022519"/>
    </source>
</evidence>
<dbReference type="PANTHER" id="PTHR30400:SF0">
    <property type="entry name" value="BIOSYNTHETIC PEPTIDOGLYCAN TRANSGLYCOSYLASE"/>
    <property type="match status" value="1"/>
</dbReference>
<keyword evidence="9 11" id="KW-0472">Membrane</keyword>
<dbReference type="GO" id="GO:0005886">
    <property type="term" value="C:plasma membrane"/>
    <property type="evidence" value="ECO:0007669"/>
    <property type="project" value="UniProtKB-SubCell"/>
</dbReference>
<reference evidence="13 14" key="1">
    <citation type="submission" date="2019-10" db="EMBL/GenBank/DDBJ databases">
        <authorList>
            <person name="Karimi E."/>
        </authorList>
    </citation>
    <scope>NUCLEOTIDE SEQUENCE [LARGE SCALE GENOMIC DNA]</scope>
    <source>
        <strain evidence="13">Aeromonas sp. 8C</strain>
    </source>
</reference>
<comment type="catalytic activity">
    <reaction evidence="11">
        <text>[GlcNAc-(1-&gt;4)-Mur2Ac(oyl-L-Ala-gamma-D-Glu-L-Lys-D-Ala-D-Ala)](n)-di-trans,octa-cis-undecaprenyl diphosphate + beta-D-GlcNAc-(1-&gt;4)-Mur2Ac(oyl-L-Ala-gamma-D-Glu-L-Lys-D-Ala-D-Ala)-di-trans,octa-cis-undecaprenyl diphosphate = [GlcNAc-(1-&gt;4)-Mur2Ac(oyl-L-Ala-gamma-D-Glu-L-Lys-D-Ala-D-Ala)](n+1)-di-trans,octa-cis-undecaprenyl diphosphate + di-trans,octa-cis-undecaprenyl diphosphate + H(+)</text>
        <dbReference type="Rhea" id="RHEA:23708"/>
        <dbReference type="Rhea" id="RHEA-COMP:9602"/>
        <dbReference type="Rhea" id="RHEA-COMP:9603"/>
        <dbReference type="ChEBI" id="CHEBI:15378"/>
        <dbReference type="ChEBI" id="CHEBI:58405"/>
        <dbReference type="ChEBI" id="CHEBI:60033"/>
        <dbReference type="ChEBI" id="CHEBI:78435"/>
        <dbReference type="EC" id="2.4.99.28"/>
    </reaction>
</comment>
<evidence type="ECO:0000256" key="8">
    <source>
        <dbReference type="ARBA" id="ARBA00022989"/>
    </source>
</evidence>
<organism evidence="13 14">
    <name type="scientific">Aeromonas veronii</name>
    <dbReference type="NCBI Taxonomy" id="654"/>
    <lineage>
        <taxon>Bacteria</taxon>
        <taxon>Pseudomonadati</taxon>
        <taxon>Pseudomonadota</taxon>
        <taxon>Gammaproteobacteria</taxon>
        <taxon>Aeromonadales</taxon>
        <taxon>Aeromonadaceae</taxon>
        <taxon>Aeromonas</taxon>
    </lineage>
</organism>
<keyword evidence="7 11" id="KW-0573">Peptidoglycan synthesis</keyword>
<keyword evidence="1 11" id="KW-1003">Cell membrane</keyword>
<keyword evidence="3 11" id="KW-0328">Glycosyltransferase</keyword>
<dbReference type="NCBIfam" id="TIGR02070">
    <property type="entry name" value="mono_pep_trsgly"/>
    <property type="match status" value="1"/>
</dbReference>
<dbReference type="Proteomes" id="UP000439123">
    <property type="component" value="Unassembled WGS sequence"/>
</dbReference>
<dbReference type="Pfam" id="PF00912">
    <property type="entry name" value="Transgly"/>
    <property type="match status" value="1"/>
</dbReference>
<dbReference type="Gene3D" id="1.10.3810.10">
    <property type="entry name" value="Biosynthetic peptidoglycan transglycosylase-like"/>
    <property type="match status" value="1"/>
</dbReference>
<comment type="function">
    <text evidence="11">Peptidoglycan polymerase that catalyzes glycan chain elongation from lipid-linked precursors.</text>
</comment>
<evidence type="ECO:0000313" key="13">
    <source>
        <dbReference type="EMBL" id="VXA83915.1"/>
    </source>
</evidence>
<keyword evidence="10 11" id="KW-0961">Cell wall biogenesis/degradation</keyword>
<evidence type="ECO:0000256" key="7">
    <source>
        <dbReference type="ARBA" id="ARBA00022984"/>
    </source>
</evidence>
<accession>A0A653KXR6</accession>
<evidence type="ECO:0000256" key="1">
    <source>
        <dbReference type="ARBA" id="ARBA00022475"/>
    </source>
</evidence>
<dbReference type="AlphaFoldDB" id="A0A653KXR6"/>
<evidence type="ECO:0000313" key="14">
    <source>
        <dbReference type="Proteomes" id="UP000439123"/>
    </source>
</evidence>
<evidence type="ECO:0000256" key="4">
    <source>
        <dbReference type="ARBA" id="ARBA00022679"/>
    </source>
</evidence>
<dbReference type="GO" id="GO:0009252">
    <property type="term" value="P:peptidoglycan biosynthetic process"/>
    <property type="evidence" value="ECO:0007669"/>
    <property type="project" value="UniProtKB-UniRule"/>
</dbReference>
<comment type="subcellular location">
    <subcellularLocation>
        <location evidence="11">Cell inner membrane</location>
        <topology evidence="11">Single-pass membrane protein</topology>
    </subcellularLocation>
</comment>
<evidence type="ECO:0000256" key="11">
    <source>
        <dbReference type="HAMAP-Rule" id="MF_00766"/>
    </source>
</evidence>
<evidence type="ECO:0000256" key="5">
    <source>
        <dbReference type="ARBA" id="ARBA00022692"/>
    </source>
</evidence>
<name>A0A653KXR6_AERVE</name>
<proteinExistence type="inferred from homology"/>
<dbReference type="RefSeq" id="WP_201298848.1">
    <property type="nucleotide sequence ID" value="NZ_LR732798.1"/>
</dbReference>
<dbReference type="PANTHER" id="PTHR30400">
    <property type="entry name" value="MONOFUNCTIONAL BIOSYNTHETIC PEPTIDOGLYCAN TRANSGLYCOSYLASE"/>
    <property type="match status" value="1"/>
</dbReference>
<comment type="similarity">
    <text evidence="11">Belongs to the glycosyltransferase 51 family.</text>
</comment>
<keyword evidence="5 11" id="KW-0812">Transmembrane</keyword>
<keyword evidence="6 11" id="KW-0133">Cell shape</keyword>
<dbReference type="GO" id="GO:0008360">
    <property type="term" value="P:regulation of cell shape"/>
    <property type="evidence" value="ECO:0007669"/>
    <property type="project" value="UniProtKB-KW"/>
</dbReference>
<evidence type="ECO:0000256" key="6">
    <source>
        <dbReference type="ARBA" id="ARBA00022960"/>
    </source>
</evidence>
<evidence type="ECO:0000256" key="3">
    <source>
        <dbReference type="ARBA" id="ARBA00022676"/>
    </source>
</evidence>
<dbReference type="GO" id="GO:0009274">
    <property type="term" value="C:peptidoglycan-based cell wall"/>
    <property type="evidence" value="ECO:0007669"/>
    <property type="project" value="InterPro"/>
</dbReference>
<evidence type="ECO:0000259" key="12">
    <source>
        <dbReference type="Pfam" id="PF00912"/>
    </source>
</evidence>
<dbReference type="InterPro" id="IPR001264">
    <property type="entry name" value="Glyco_trans_51"/>
</dbReference>
<gene>
    <name evidence="11 13" type="primary">mtgA</name>
    <name evidence="13" type="ORF">AERO8C_160068</name>
</gene>
<dbReference type="SUPFAM" id="SSF53955">
    <property type="entry name" value="Lysozyme-like"/>
    <property type="match status" value="1"/>
</dbReference>
<dbReference type="UniPathway" id="UPA00219"/>
<comment type="pathway">
    <text evidence="11">Cell wall biogenesis; peptidoglycan biosynthesis.</text>
</comment>
<protein>
    <recommendedName>
        <fullName evidence="11">Biosynthetic peptidoglycan transglycosylase</fullName>
        <ecNumber evidence="11">2.4.99.28</ecNumber>
    </recommendedName>
    <alternativeName>
        <fullName evidence="11">Glycan polymerase</fullName>
    </alternativeName>
    <alternativeName>
        <fullName evidence="11">Peptidoglycan glycosyltransferase MtgA</fullName>
        <shortName evidence="11">PGT</shortName>
    </alternativeName>
</protein>
<dbReference type="InterPro" id="IPR036950">
    <property type="entry name" value="PBP_transglycosylase"/>
</dbReference>
<dbReference type="HAMAP" id="MF_00766">
    <property type="entry name" value="PGT_MtgA"/>
    <property type="match status" value="1"/>
</dbReference>
<dbReference type="GO" id="GO:0008955">
    <property type="term" value="F:peptidoglycan glycosyltransferase activity"/>
    <property type="evidence" value="ECO:0007669"/>
    <property type="project" value="UniProtKB-UniRule"/>
</dbReference>
<keyword evidence="8 11" id="KW-1133">Transmembrane helix</keyword>
<dbReference type="EC" id="2.4.99.28" evidence="11"/>
<evidence type="ECO:0000256" key="9">
    <source>
        <dbReference type="ARBA" id="ARBA00023136"/>
    </source>
</evidence>
<dbReference type="InterPro" id="IPR011812">
    <property type="entry name" value="Pep_trsgly"/>
</dbReference>
<keyword evidence="2 11" id="KW-0997">Cell inner membrane</keyword>
<dbReference type="GO" id="GO:0071555">
    <property type="term" value="P:cell wall organization"/>
    <property type="evidence" value="ECO:0007669"/>
    <property type="project" value="UniProtKB-KW"/>
</dbReference>
<feature type="domain" description="Glycosyl transferase family 51" evidence="12">
    <location>
        <begin position="82"/>
        <end position="248"/>
    </location>
</feature>
<keyword evidence="4 11" id="KW-0808">Transferase</keyword>
<evidence type="ECO:0000256" key="10">
    <source>
        <dbReference type="ARBA" id="ARBA00023316"/>
    </source>
</evidence>
<dbReference type="EMBL" id="CABWLC010000008">
    <property type="protein sequence ID" value="VXA83915.1"/>
    <property type="molecule type" value="Genomic_DNA"/>
</dbReference>